<dbReference type="GO" id="GO:0016491">
    <property type="term" value="F:oxidoreductase activity"/>
    <property type="evidence" value="ECO:0007669"/>
    <property type="project" value="InterPro"/>
</dbReference>
<evidence type="ECO:0000256" key="1">
    <source>
        <dbReference type="ARBA" id="ARBA00010312"/>
    </source>
</evidence>
<dbReference type="SUPFAM" id="SSF53706">
    <property type="entry name" value="Formate dehydrogenase/DMSO reductase, domains 1-3"/>
    <property type="match status" value="1"/>
</dbReference>
<dbReference type="GO" id="GO:0018818">
    <property type="term" value="F:acetylene hydratase activity"/>
    <property type="evidence" value="ECO:0007669"/>
    <property type="project" value="InterPro"/>
</dbReference>
<dbReference type="Pfam" id="PF01568">
    <property type="entry name" value="Molydop_binding"/>
    <property type="match status" value="1"/>
</dbReference>
<dbReference type="OrthoDB" id="9815647at2"/>
<dbReference type="Pfam" id="PF00384">
    <property type="entry name" value="Molybdopterin"/>
    <property type="match status" value="1"/>
</dbReference>
<dbReference type="Gene3D" id="3.40.50.740">
    <property type="match status" value="1"/>
</dbReference>
<evidence type="ECO:0000256" key="3">
    <source>
        <dbReference type="ARBA" id="ARBA00023004"/>
    </source>
</evidence>
<evidence type="ECO:0000313" key="6">
    <source>
        <dbReference type="EMBL" id="ELR66662.1"/>
    </source>
</evidence>
<organism evidence="6 7">
    <name type="scientific">Photobacterium marinum</name>
    <dbReference type="NCBI Taxonomy" id="1056511"/>
    <lineage>
        <taxon>Bacteria</taxon>
        <taxon>Pseudomonadati</taxon>
        <taxon>Pseudomonadota</taxon>
        <taxon>Gammaproteobacteria</taxon>
        <taxon>Vibrionales</taxon>
        <taxon>Vibrionaceae</taxon>
        <taxon>Photobacterium</taxon>
    </lineage>
</organism>
<reference evidence="6 7" key="1">
    <citation type="submission" date="2012-12" db="EMBL/GenBank/DDBJ databases">
        <title>Genome Assembly of Photobacterium sp. AK15.</title>
        <authorList>
            <person name="Khatri I."/>
            <person name="Vaidya B."/>
            <person name="Srinivas T.N.R."/>
            <person name="Subramanian S."/>
            <person name="Pinnaka A."/>
        </authorList>
    </citation>
    <scope>NUCLEOTIDE SEQUENCE [LARGE SCALE GENOMIC DNA]</scope>
    <source>
        <strain evidence="6 7">AK15</strain>
    </source>
</reference>
<dbReference type="EMBL" id="AMZO01000006">
    <property type="protein sequence ID" value="ELR66662.1"/>
    <property type="molecule type" value="Genomic_DNA"/>
</dbReference>
<dbReference type="InterPro" id="IPR037949">
    <property type="entry name" value="MopB_CT_Acetylene-hydratase"/>
</dbReference>
<feature type="domain" description="4Fe-4S Mo/W bis-MGD-type" evidence="5">
    <location>
        <begin position="12"/>
        <end position="68"/>
    </location>
</feature>
<dbReference type="Gene3D" id="2.40.40.20">
    <property type="match status" value="1"/>
</dbReference>
<dbReference type="Gene3D" id="2.20.25.90">
    <property type="entry name" value="ADC-like domains"/>
    <property type="match status" value="1"/>
</dbReference>
<dbReference type="GO" id="GO:0043546">
    <property type="term" value="F:molybdopterin cofactor binding"/>
    <property type="evidence" value="ECO:0007669"/>
    <property type="project" value="InterPro"/>
</dbReference>
<dbReference type="InterPro" id="IPR006963">
    <property type="entry name" value="Mopterin_OxRdtase_4Fe-4S_dom"/>
</dbReference>
<comment type="caution">
    <text evidence="6">The sequence shown here is derived from an EMBL/GenBank/DDBJ whole genome shotgun (WGS) entry which is preliminary data.</text>
</comment>
<dbReference type="SMART" id="SM00926">
    <property type="entry name" value="Molybdop_Fe4S4"/>
    <property type="match status" value="1"/>
</dbReference>
<dbReference type="PROSITE" id="PS51669">
    <property type="entry name" value="4FE4S_MOW_BIS_MGD"/>
    <property type="match status" value="1"/>
</dbReference>
<comment type="similarity">
    <text evidence="1">Belongs to the prokaryotic molybdopterin-containing oxidoreductase family.</text>
</comment>
<dbReference type="GO" id="GO:0051536">
    <property type="term" value="F:iron-sulfur cluster binding"/>
    <property type="evidence" value="ECO:0007669"/>
    <property type="project" value="UniProtKB-KW"/>
</dbReference>
<keyword evidence="3" id="KW-0408">Iron</keyword>
<sequence>MFSQSSFQPIPAETITTSCALCGSGCRIRVITNPDGTISAKGDRSDAVSGGQLCRKGMHSIDLMNHPDRLTQPLKRTSKRGEGQWQSISWEEAIAYTAEQFAKSQQQWGLNSVFMAYGYSKDFMYTQLLRLANAMGNVNVVGPETVCWAPTKLGREYTLGYYPSHDINEQTQCILLWGVNKYKTRFSDVKTLKTAMDAGAKTICIDPQRTKHAKKAEHWLALKPGSDLALALALLKVIIDEQLYDHEFVEQWCEGFEQLTQHLAQYELAQLAHETQLDIDQIRSSARLYASTKPTVIITGNALDHNSDSFQVNRAIAMLMAITGNLDVPGGQFQSHAPSLVSGRWPYDDKEVSAMSAESRATSAGTPVLPEYFRATSHGITKAILGKGDQRESPIKAGLVVGANPMLSWPDTHAVHQALSSLDFLAVSELFMTPTAMMADIVFPAASFMEYEAIAQGLDGSVRYQPKVAQIGECRPDHQIIAAIGEAMEVMPPHSENEYWNGFLATEGLDFATVKAKQLVTPPATPQRFRKYLTDGFPTRSGKVELFSRRLEEMGAEPLPVFRPVMKADPDFPLALTTAKAKHYMFSHGRQIAPLRKAHPEPLVSLHPETAKKLGLSEGKKVKIETPNGRAITQVLQLDSKLSKNVAIADLSWWYPEQGESNLGGVFESNYNVLTSIEDNGRGFGEAGSFDINGLACRISACD</sequence>
<dbReference type="AlphaFoldDB" id="L8JGW1"/>
<dbReference type="CDD" id="cd02781">
    <property type="entry name" value="MopB_CT_Acetylene-hydratase"/>
    <property type="match status" value="1"/>
</dbReference>
<evidence type="ECO:0000313" key="7">
    <source>
        <dbReference type="Proteomes" id="UP000011134"/>
    </source>
</evidence>
<protein>
    <submittedName>
        <fullName evidence="6">Anaerobic dehydrogenase</fullName>
    </submittedName>
</protein>
<dbReference type="InterPro" id="IPR050612">
    <property type="entry name" value="Prok_Mopterin_Oxidored"/>
</dbReference>
<evidence type="ECO:0000259" key="5">
    <source>
        <dbReference type="PROSITE" id="PS51669"/>
    </source>
</evidence>
<keyword evidence="4" id="KW-0411">Iron-sulfur</keyword>
<dbReference type="InterPro" id="IPR009010">
    <property type="entry name" value="Asp_de-COase-like_dom_sf"/>
</dbReference>
<dbReference type="Proteomes" id="UP000011134">
    <property type="component" value="Unassembled WGS sequence"/>
</dbReference>
<dbReference type="Pfam" id="PF04879">
    <property type="entry name" value="Molybdop_Fe4S4"/>
    <property type="match status" value="1"/>
</dbReference>
<dbReference type="SUPFAM" id="SSF50692">
    <property type="entry name" value="ADC-like"/>
    <property type="match status" value="1"/>
</dbReference>
<dbReference type="InterPro" id="IPR006657">
    <property type="entry name" value="MoPterin_dinucl-bd_dom"/>
</dbReference>
<evidence type="ECO:0000256" key="2">
    <source>
        <dbReference type="ARBA" id="ARBA00022723"/>
    </source>
</evidence>
<proteinExistence type="inferred from homology"/>
<dbReference type="GO" id="GO:0046872">
    <property type="term" value="F:metal ion binding"/>
    <property type="evidence" value="ECO:0007669"/>
    <property type="project" value="UniProtKB-KW"/>
</dbReference>
<gene>
    <name evidence="6" type="ORF">C942_04360</name>
</gene>
<keyword evidence="7" id="KW-1185">Reference proteome</keyword>
<evidence type="ECO:0000256" key="4">
    <source>
        <dbReference type="ARBA" id="ARBA00023014"/>
    </source>
</evidence>
<dbReference type="PANTHER" id="PTHR43742:SF6">
    <property type="entry name" value="OXIDOREDUCTASE YYAE-RELATED"/>
    <property type="match status" value="1"/>
</dbReference>
<dbReference type="Gene3D" id="3.40.228.10">
    <property type="entry name" value="Dimethylsulfoxide Reductase, domain 2"/>
    <property type="match status" value="1"/>
</dbReference>
<dbReference type="RefSeq" id="WP_007463506.1">
    <property type="nucleotide sequence ID" value="NZ_AMZO01000006.1"/>
</dbReference>
<accession>L8JGW1</accession>
<dbReference type="PANTHER" id="PTHR43742">
    <property type="entry name" value="TRIMETHYLAMINE-N-OXIDE REDUCTASE"/>
    <property type="match status" value="1"/>
</dbReference>
<dbReference type="PATRIC" id="fig|1056511.3.peg.1189"/>
<name>L8JGW1_9GAMM</name>
<keyword evidence="2" id="KW-0479">Metal-binding</keyword>
<dbReference type="InterPro" id="IPR006656">
    <property type="entry name" value="Mopterin_OxRdtase"/>
</dbReference>